<feature type="compositionally biased region" description="Polar residues" evidence="1">
    <location>
        <begin position="199"/>
        <end position="208"/>
    </location>
</feature>
<organism evidence="2 3">
    <name type="scientific">Tilletia horrida</name>
    <dbReference type="NCBI Taxonomy" id="155126"/>
    <lineage>
        <taxon>Eukaryota</taxon>
        <taxon>Fungi</taxon>
        <taxon>Dikarya</taxon>
        <taxon>Basidiomycota</taxon>
        <taxon>Ustilaginomycotina</taxon>
        <taxon>Exobasidiomycetes</taxon>
        <taxon>Tilletiales</taxon>
        <taxon>Tilletiaceae</taxon>
        <taxon>Tilletia</taxon>
    </lineage>
</organism>
<feature type="compositionally biased region" description="Acidic residues" evidence="1">
    <location>
        <begin position="544"/>
        <end position="562"/>
    </location>
</feature>
<keyword evidence="3" id="KW-1185">Reference proteome</keyword>
<dbReference type="EMBL" id="JAPDMZ010000009">
    <property type="protein sequence ID" value="KAK0556948.1"/>
    <property type="molecule type" value="Genomic_DNA"/>
</dbReference>
<dbReference type="Proteomes" id="UP001176517">
    <property type="component" value="Unassembled WGS sequence"/>
</dbReference>
<feature type="compositionally biased region" description="Acidic residues" evidence="1">
    <location>
        <begin position="625"/>
        <end position="640"/>
    </location>
</feature>
<name>A0AAN6GV03_9BASI</name>
<protein>
    <submittedName>
        <fullName evidence="2">Uncharacterized protein</fullName>
    </submittedName>
</protein>
<gene>
    <name evidence="2" type="ORF">OC846_000792</name>
</gene>
<evidence type="ECO:0000256" key="1">
    <source>
        <dbReference type="SAM" id="MobiDB-lite"/>
    </source>
</evidence>
<feature type="compositionally biased region" description="Low complexity" evidence="1">
    <location>
        <begin position="411"/>
        <end position="422"/>
    </location>
</feature>
<feature type="compositionally biased region" description="Low complexity" evidence="1">
    <location>
        <begin position="496"/>
        <end position="513"/>
    </location>
</feature>
<feature type="region of interest" description="Disordered" evidence="1">
    <location>
        <begin position="317"/>
        <end position="343"/>
    </location>
</feature>
<evidence type="ECO:0000313" key="3">
    <source>
        <dbReference type="Proteomes" id="UP001176517"/>
    </source>
</evidence>
<proteinExistence type="predicted"/>
<evidence type="ECO:0000313" key="2">
    <source>
        <dbReference type="EMBL" id="KAK0556948.1"/>
    </source>
</evidence>
<comment type="caution">
    <text evidence="2">The sequence shown here is derived from an EMBL/GenBank/DDBJ whole genome shotgun (WGS) entry which is preliminary data.</text>
</comment>
<feature type="compositionally biased region" description="Low complexity" evidence="1">
    <location>
        <begin position="244"/>
        <end position="258"/>
    </location>
</feature>
<feature type="compositionally biased region" description="Polar residues" evidence="1">
    <location>
        <begin position="430"/>
        <end position="442"/>
    </location>
</feature>
<feature type="region of interest" description="Disordered" evidence="1">
    <location>
        <begin position="185"/>
        <end position="258"/>
    </location>
</feature>
<reference evidence="2" key="1">
    <citation type="journal article" date="2023" name="PhytoFront">
        <title>Draft Genome Resources of Seven Strains of Tilletia horrida, Causal Agent of Kernel Smut of Rice.</title>
        <authorList>
            <person name="Khanal S."/>
            <person name="Antony Babu S."/>
            <person name="Zhou X.G."/>
        </authorList>
    </citation>
    <scope>NUCLEOTIDE SEQUENCE</scope>
    <source>
        <strain evidence="2">TX6</strain>
    </source>
</reference>
<feature type="region of interest" description="Disordered" evidence="1">
    <location>
        <begin position="364"/>
        <end position="442"/>
    </location>
</feature>
<feature type="region of interest" description="Disordered" evidence="1">
    <location>
        <begin position="487"/>
        <end position="640"/>
    </location>
</feature>
<feature type="compositionally biased region" description="Polar residues" evidence="1">
    <location>
        <begin position="364"/>
        <end position="373"/>
    </location>
</feature>
<accession>A0AAN6GV03</accession>
<feature type="region of interest" description="Disordered" evidence="1">
    <location>
        <begin position="108"/>
        <end position="137"/>
    </location>
</feature>
<sequence>MDQPQLPPARISDKSKPGPAGAGAGAGPAAGKKPTNPDRKPRNFPTLQRIYLLTFVTKLIRSLFDPNLGPAPARLLHIQHSVLAQLSDADPTIKSYLQPDGLRRFKDRSGKAASVSAIPNRNHNAQDAAADDSLPDDEVDPVAIECLRDIFERGATVQSVEQGVQARAAFYANNNLAADLSSVKGDTSLVSPSKKRKQSSNTGATGQEGTSSRRRRTRSGGQAHDTSLFESNHALLPPPPPPSSAAGPSGSSAASLPSFLTSDHLTSSTSGFGEAILNDAPDPSMRTDREEAALAAAAAAAAAAVAAASHSQAHLDGLADHDGSVSGGAGEAGPSHHVRTATSGANNEAVAADALRLMKTSAVVNNPRTSSQQHSRRTQGLDSPDVGVDDDLGPSSSPPGPSGAMAAAISAAQELARQQQELEQQRHQQSPSSNSAAAVTGPNTAESDFFARELANIMSAAPSPLPASTVELARSLVSASGPVGATAAEAPVDSPAGASSSTAVGRASSSTSAEQKAAATKAKSMLLRRAMQVQARSRSQLHQDEDEEEEEEDDDGDSEEEAVAEHEQLGTTHETGEELADTYVQGIHRQILAESAQGNENERVQGPGRQRATTRSTRDPLADVDQADDDAVEDLFSGED</sequence>
<feature type="region of interest" description="Disordered" evidence="1">
    <location>
        <begin position="1"/>
        <end position="43"/>
    </location>
</feature>
<dbReference type="AlphaFoldDB" id="A0AAN6GV03"/>